<dbReference type="InterPro" id="IPR018130">
    <property type="entry name" value="Ribosomal_uS2_CS"/>
</dbReference>
<keyword evidence="4 9" id="KW-0963">Cytoplasm</keyword>
<dbReference type="Pfam" id="PF11935">
    <property type="entry name" value="SYMPK_PTA1_N"/>
    <property type="match status" value="1"/>
</dbReference>
<dbReference type="PANTHER" id="PTHR15245:SF20">
    <property type="entry name" value="SYMPLEKIN"/>
    <property type="match status" value="1"/>
</dbReference>
<proteinExistence type="inferred from homology"/>
<dbReference type="InterPro" id="IPR027498">
    <property type="entry name" value="Ribosomal_uS2_euk"/>
</dbReference>
<comment type="similarity">
    <text evidence="3 9">Belongs to the universal ribosomal protein uS2 family.</text>
</comment>
<feature type="domain" description="Symplekin C-terminal" evidence="12">
    <location>
        <begin position="898"/>
        <end position="1072"/>
    </location>
</feature>
<feature type="domain" description="Symplekin/Pta1 N-terminal" evidence="11">
    <location>
        <begin position="170"/>
        <end position="386"/>
    </location>
</feature>
<name>A0A4Y2AEB8_ARAVE</name>
<accession>A0A4Y2AEB8</accession>
<dbReference type="Pfam" id="PF00318">
    <property type="entry name" value="Ribosomal_S2"/>
    <property type="match status" value="1"/>
</dbReference>
<evidence type="ECO:0000256" key="4">
    <source>
        <dbReference type="ARBA" id="ARBA00022490"/>
    </source>
</evidence>
<keyword evidence="6 9" id="KW-0689">Ribosomal protein</keyword>
<dbReference type="SUPFAM" id="SSF48371">
    <property type="entry name" value="ARM repeat"/>
    <property type="match status" value="1"/>
</dbReference>
<dbReference type="InterPro" id="IPR005707">
    <property type="entry name" value="Ribosomal_uS2_euk/arc"/>
</dbReference>
<dbReference type="Gene3D" id="3.40.50.10490">
    <property type="entry name" value="Glucose-6-phosphate isomerase like protein, domain 1"/>
    <property type="match status" value="2"/>
</dbReference>
<evidence type="ECO:0000256" key="2">
    <source>
        <dbReference type="ARBA" id="ARBA00004496"/>
    </source>
</evidence>
<dbReference type="GO" id="GO:0022627">
    <property type="term" value="C:cytosolic small ribosomal subunit"/>
    <property type="evidence" value="ECO:0007669"/>
    <property type="project" value="UniProtKB-UniRule"/>
</dbReference>
<comment type="caution">
    <text evidence="14">The sequence shown here is derived from an EMBL/GenBank/DDBJ whole genome shotgun (WGS) entry which is preliminary data.</text>
</comment>
<dbReference type="GO" id="GO:0006412">
    <property type="term" value="P:translation"/>
    <property type="evidence" value="ECO:0007669"/>
    <property type="project" value="UniProtKB-UniRule"/>
</dbReference>
<dbReference type="OrthoDB" id="331600at2759"/>
<dbReference type="Gene3D" id="1.25.10.10">
    <property type="entry name" value="Leucine-rich Repeat Variant"/>
    <property type="match status" value="1"/>
</dbReference>
<evidence type="ECO:0000259" key="13">
    <source>
        <dbReference type="Pfam" id="PF16122"/>
    </source>
</evidence>
<evidence type="ECO:0000256" key="1">
    <source>
        <dbReference type="ARBA" id="ARBA00004123"/>
    </source>
</evidence>
<dbReference type="InterPro" id="IPR016024">
    <property type="entry name" value="ARM-type_fold"/>
</dbReference>
<evidence type="ECO:0000256" key="8">
    <source>
        <dbReference type="ARBA" id="ARBA00023274"/>
    </source>
</evidence>
<dbReference type="CDD" id="cd01425">
    <property type="entry name" value="RPS2"/>
    <property type="match status" value="1"/>
</dbReference>
<evidence type="ECO:0000313" key="14">
    <source>
        <dbReference type="EMBL" id="GBL77565.1"/>
    </source>
</evidence>
<dbReference type="GO" id="GO:0006397">
    <property type="term" value="P:mRNA processing"/>
    <property type="evidence" value="ECO:0007669"/>
    <property type="project" value="UniProtKB-KW"/>
</dbReference>
<evidence type="ECO:0000256" key="7">
    <source>
        <dbReference type="ARBA" id="ARBA00023242"/>
    </source>
</evidence>
<dbReference type="Proteomes" id="UP000499080">
    <property type="component" value="Unassembled WGS sequence"/>
</dbReference>
<protein>
    <recommendedName>
        <fullName evidence="9">Small ribosomal subunit protein uS2</fullName>
    </recommendedName>
</protein>
<keyword evidence="5" id="KW-0507">mRNA processing</keyword>
<evidence type="ECO:0000256" key="9">
    <source>
        <dbReference type="HAMAP-Rule" id="MF_03015"/>
    </source>
</evidence>
<dbReference type="InterPro" id="IPR011989">
    <property type="entry name" value="ARM-like"/>
</dbReference>
<evidence type="ECO:0000259" key="11">
    <source>
        <dbReference type="Pfam" id="PF11935"/>
    </source>
</evidence>
<evidence type="ECO:0000256" key="3">
    <source>
        <dbReference type="ARBA" id="ARBA00006242"/>
    </source>
</evidence>
<comment type="subunit">
    <text evidence="9">Component of the small ribosomal subunit. Mature ribosomes consist of a small (40S) and a large (60S) subunit. The 40S subunit contains about 33 different proteins and 1 molecule of RNA (18S). The 60S subunit contains about 49 different proteins and 3 molecules of RNA (28S, 5.8S and 5S). Interacts with ribosomal protein S21.</text>
</comment>
<evidence type="ECO:0000313" key="15">
    <source>
        <dbReference type="Proteomes" id="UP000499080"/>
    </source>
</evidence>
<dbReference type="InterPro" id="IPR001865">
    <property type="entry name" value="Ribosomal_uS2"/>
</dbReference>
<keyword evidence="7" id="KW-0539">Nucleus</keyword>
<comment type="subcellular location">
    <subcellularLocation>
        <location evidence="2 9">Cytoplasm</location>
    </subcellularLocation>
    <subcellularLocation>
        <location evidence="1">Nucleus</location>
    </subcellularLocation>
</comment>
<reference evidence="14 15" key="1">
    <citation type="journal article" date="2019" name="Sci. Rep.">
        <title>Orb-weaving spider Araneus ventricosus genome elucidates the spidroin gene catalogue.</title>
        <authorList>
            <person name="Kono N."/>
            <person name="Nakamura H."/>
            <person name="Ohtoshi R."/>
            <person name="Moran D.A.P."/>
            <person name="Shinohara A."/>
            <person name="Yoshida Y."/>
            <person name="Fujiwara M."/>
            <person name="Mori M."/>
            <person name="Tomita M."/>
            <person name="Arakawa K."/>
        </authorList>
    </citation>
    <scope>NUCLEOTIDE SEQUENCE [LARGE SCALE GENOMIC DNA]</scope>
</reference>
<dbReference type="Pfam" id="PF12295">
    <property type="entry name" value="Symplekin_C"/>
    <property type="match status" value="1"/>
</dbReference>
<dbReference type="FunFam" id="3.40.50.10490:FF:000012">
    <property type="entry name" value="40S ribosomal protein SA"/>
    <property type="match status" value="1"/>
</dbReference>
<dbReference type="Pfam" id="PF16122">
    <property type="entry name" value="40S_SA_C"/>
    <property type="match status" value="1"/>
</dbReference>
<comment type="function">
    <text evidence="9">Required for the assembly and/or stability of the 40S ribosomal subunit. Required for the processing of the 20S rRNA-precursor to mature 18S rRNA in a late step of the maturation of 40S ribosomal subunits.</text>
</comment>
<dbReference type="PROSITE" id="PS00962">
    <property type="entry name" value="RIBOSOMAL_S2_1"/>
    <property type="match status" value="1"/>
</dbReference>
<sequence>MSGGIPSLSLKDDDVTKFLASSTHIGATNLDFQMQQYVFKRRSDGESSQKSKKQAVDPRRSTAAQFFAEETIQETVSSDQVAKLLNDAINPKQEKGALKNLEIVKELILYKEPKLLDNFLDEVVSFQHDDDPEIRRFVIKFIEDACKENPRILSKTVGNLDLLLQDPASSVKKKVIQSTIHLYPVVIRWLCNAKNVDEIMVATWASFTELKNKIINLVDSDNEGVRAMAVKFMERVVITQSPKDQFSEYDGTDLSLDDIPVILKVFRPRKLEEEAKEIFQKIVDFHGASHVSSCNLMTCMHALTTIAKKRFQFFPKVLQAFESLHANLPPTLSQSQVSSVRKYLKLQLFMLVKHPGAVEFHSQISILLSDLGATPAQINKCFPSVDLSKKKSPVKIESWSKHDKSGETSDSKLSAASQLTKPRTSAIDNTAEDIVSKLNNANVADLVLVSMLNLPDIMPAHFQNTYTPIAAAGTEAQIRHLGRLLATQLTAAGVVKVEAKEEKESQGSDDEEDESTTKQIKTVIGCKTDHKPKKQTLVLMPSGSSQFKTSRSKRIDFQVSAKPLSDEECNKFCRSAFNRILKAEKAIVKKGGGPMRTKILGCLASQFGGDIATDLKEHVLENPRSRLELALNWFYQEYVTYKGFESSTEISSEKYEEAVNQLLNGILETDEQNHVLFTRFFLDLPIITEGMAESLKIVCSNEKLTEQALEMAKGMSLRRQPQKLLFLGIISDLTLHENNEVRTQAVNAAVDLYQNGQMMSFIEAFATRSLKFLLDLVPQPSVFAFFQQLPESWTDDIIKVCLHLYFTLLPINHSLIHDLGTVYVETTADVKRTILRALEIPVKKMSMGSPELLHFVENCPPGAETFVTRIIHILTDKAPPSAELVARVRDLYQKRVQDVRFLIPIINGLTKREVIAALPELIKLNPTVVKEVFHRLVGSNLTSPLSPAELLVALHNIDTSQCNLKTIIKATSLCFEEKQVYTQVVLAMVMQQLMEQNPLPILLMRTVIQSLANHPHLLGFVTNILQRLIVKQVWKQPKIWEGFIKCCQRTKPQSFQVLLQLPPPQLQEVLNSYPDLREPLLQHVENFTEHQRAHIPKSVLDVLDVFNEKNDSLDVAPVDVANEPLPPGVYLINLKKTWEKLLLAARAIVAIENPADVCVISARPYGQRAVLKFAAATGATSIAGRFTPGTFTNQIQAAFREPRLLVVTDPRIDHQPLTEASYVNIPVIAFCNTDSPLRYVDIAIPCNNKGAHSIGLMWWMLAREVLRMRGTISRELKWDVMVDLYFYRDPEDAEKEEQAAVQAERPVKEATDFQNEPWGGGEVATVQPEVSDWAAEPAPVYTEAEDWAAQPANDWSATAPISVGTAAPMAAAPPPPTNDWGAATDAGWP</sequence>
<evidence type="ECO:0000256" key="5">
    <source>
        <dbReference type="ARBA" id="ARBA00022664"/>
    </source>
</evidence>
<feature type="compositionally biased region" description="Polar residues" evidence="10">
    <location>
        <begin position="411"/>
        <end position="424"/>
    </location>
</feature>
<dbReference type="PROSITE" id="PS00963">
    <property type="entry name" value="RIBOSOMAL_S2_2"/>
    <property type="match status" value="1"/>
</dbReference>
<dbReference type="PANTHER" id="PTHR15245">
    <property type="entry name" value="SYMPLEKIN-RELATED"/>
    <property type="match status" value="1"/>
</dbReference>
<keyword evidence="15" id="KW-1185">Reference proteome</keyword>
<feature type="domain" description="Small ribosomal subunit protein uS2 C-terminal" evidence="13">
    <location>
        <begin position="1285"/>
        <end position="1381"/>
    </location>
</feature>
<dbReference type="InterPro" id="IPR032460">
    <property type="entry name" value="Symplekin/Pta1_N"/>
</dbReference>
<dbReference type="InterPro" id="IPR022075">
    <property type="entry name" value="Symplekin_C"/>
</dbReference>
<dbReference type="InterPro" id="IPR023591">
    <property type="entry name" value="Ribosomal_uS2_flav_dom_sf"/>
</dbReference>
<evidence type="ECO:0000259" key="12">
    <source>
        <dbReference type="Pfam" id="PF12295"/>
    </source>
</evidence>
<organism evidence="14 15">
    <name type="scientific">Araneus ventricosus</name>
    <name type="common">Orbweaver spider</name>
    <name type="synonym">Epeira ventricosa</name>
    <dbReference type="NCBI Taxonomy" id="182803"/>
    <lineage>
        <taxon>Eukaryota</taxon>
        <taxon>Metazoa</taxon>
        <taxon>Ecdysozoa</taxon>
        <taxon>Arthropoda</taxon>
        <taxon>Chelicerata</taxon>
        <taxon>Arachnida</taxon>
        <taxon>Araneae</taxon>
        <taxon>Araneomorphae</taxon>
        <taxon>Entelegynae</taxon>
        <taxon>Araneoidea</taxon>
        <taxon>Araneidae</taxon>
        <taxon>Araneus</taxon>
    </lineage>
</organism>
<feature type="region of interest" description="Disordered" evidence="10">
    <location>
        <begin position="1335"/>
        <end position="1389"/>
    </location>
</feature>
<dbReference type="GO" id="GO:0003735">
    <property type="term" value="F:structural constituent of ribosome"/>
    <property type="evidence" value="ECO:0007669"/>
    <property type="project" value="UniProtKB-UniRule"/>
</dbReference>
<dbReference type="EMBL" id="BGPR01000012">
    <property type="protein sequence ID" value="GBL77565.1"/>
    <property type="molecule type" value="Genomic_DNA"/>
</dbReference>
<evidence type="ECO:0000256" key="6">
    <source>
        <dbReference type="ARBA" id="ARBA00022980"/>
    </source>
</evidence>
<keyword evidence="8 9" id="KW-0687">Ribonucleoprotein</keyword>
<feature type="region of interest" description="Disordered" evidence="10">
    <location>
        <begin position="398"/>
        <end position="424"/>
    </location>
</feature>
<feature type="region of interest" description="Disordered" evidence="10">
    <location>
        <begin position="41"/>
        <end position="60"/>
    </location>
</feature>
<gene>
    <name evidence="14" type="primary">SYMPK_0</name>
    <name evidence="14" type="ORF">AVEN_41929_1</name>
</gene>
<dbReference type="SUPFAM" id="SSF52313">
    <property type="entry name" value="Ribosomal protein S2"/>
    <property type="match status" value="2"/>
</dbReference>
<feature type="compositionally biased region" description="Basic and acidic residues" evidence="10">
    <location>
        <begin position="398"/>
        <end position="410"/>
    </location>
</feature>
<feature type="region of interest" description="Disordered" evidence="10">
    <location>
        <begin position="498"/>
        <end position="518"/>
    </location>
</feature>
<dbReference type="InterPro" id="IPR021850">
    <property type="entry name" value="Symplekin/Pta1"/>
</dbReference>
<dbReference type="NCBIfam" id="TIGR01012">
    <property type="entry name" value="uS2_euk_arch"/>
    <property type="match status" value="1"/>
</dbReference>
<dbReference type="GO" id="GO:0005847">
    <property type="term" value="C:mRNA cleavage and polyadenylation specificity factor complex"/>
    <property type="evidence" value="ECO:0007669"/>
    <property type="project" value="TreeGrafter"/>
</dbReference>
<dbReference type="HAMAP" id="MF_03015">
    <property type="entry name" value="Ribosomal_S2_euk"/>
    <property type="match status" value="1"/>
</dbReference>
<dbReference type="GO" id="GO:0000028">
    <property type="term" value="P:ribosomal small subunit assembly"/>
    <property type="evidence" value="ECO:0007669"/>
    <property type="project" value="UniProtKB-UniRule"/>
</dbReference>
<evidence type="ECO:0000256" key="10">
    <source>
        <dbReference type="SAM" id="MobiDB-lite"/>
    </source>
</evidence>
<dbReference type="InterPro" id="IPR032281">
    <property type="entry name" value="Ribosomal_uS2_C"/>
</dbReference>